<accession>A0A3S3QJX2</accession>
<organism evidence="1 2">
    <name type="scientific">Candidatus Electrothrix aarhusensis</name>
    <dbReference type="NCBI Taxonomy" id="1859131"/>
    <lineage>
        <taxon>Bacteria</taxon>
        <taxon>Pseudomonadati</taxon>
        <taxon>Thermodesulfobacteriota</taxon>
        <taxon>Desulfobulbia</taxon>
        <taxon>Desulfobulbales</taxon>
        <taxon>Desulfobulbaceae</taxon>
        <taxon>Candidatus Electrothrix</taxon>
    </lineage>
</organism>
<comment type="caution">
    <text evidence="1">The sequence shown here is derived from an EMBL/GenBank/DDBJ whole genome shotgun (WGS) entry which is preliminary data.</text>
</comment>
<keyword evidence="2" id="KW-1185">Reference proteome</keyword>
<gene>
    <name evidence="1" type="ORF">H206_00864</name>
</gene>
<proteinExistence type="predicted"/>
<evidence type="ECO:0000313" key="1">
    <source>
        <dbReference type="EMBL" id="RWX46464.1"/>
    </source>
</evidence>
<name>A0A3S3QJX2_9BACT</name>
<dbReference type="AlphaFoldDB" id="A0A3S3QJX2"/>
<dbReference type="PROSITE" id="PS51257">
    <property type="entry name" value="PROKAR_LIPOPROTEIN"/>
    <property type="match status" value="1"/>
</dbReference>
<sequence length="331" mass="36290">MKTTGELYEHRGLITLTGAFLAAFALSACGNEKINDLQAMYENLPVHQTEIVLQKKESRTAKEPLTAGASSVALALRQAMNADNADITNADKIDFVQPVLFAKRIVPSESALFPEEPIVFPIGNPMALPIGVSTVALPSQTVSAPQPAQCWMGDVATPLREVVTALEKESLLYATGPLTDCSGIFHRVLLGLKHRCPAKDFPTVEKYRDSRALARWYHERGKLQLIKNAVESTDLLKPGAVLFFGKNGSVYKDFSINDLLVPQKGIDHLGVVVKVHRSESGQVLHYELFHGHGRKGKTPASITNWHKRTPSRAGYPPLGNGRQQWVAIARL</sequence>
<evidence type="ECO:0000313" key="2">
    <source>
        <dbReference type="Proteomes" id="UP000287853"/>
    </source>
</evidence>
<dbReference type="EMBL" id="MTKO01000064">
    <property type="protein sequence ID" value="RWX46464.1"/>
    <property type="molecule type" value="Genomic_DNA"/>
</dbReference>
<protein>
    <submittedName>
        <fullName evidence="1">Uncharacterized protein</fullName>
    </submittedName>
</protein>
<reference evidence="1 2" key="1">
    <citation type="submission" date="2017-01" db="EMBL/GenBank/DDBJ databases">
        <title>The cable genome- insights into the physiology and evolution of filamentous bacteria capable of sulfide oxidation via long distance electron transfer.</title>
        <authorList>
            <person name="Schreiber L."/>
            <person name="Bjerg J.T."/>
            <person name="Boggild A."/>
            <person name="Van De Vossenberg J."/>
            <person name="Meysman F."/>
            <person name="Nielsen L.P."/>
            <person name="Schramm A."/>
            <person name="Kjeldsen K.U."/>
        </authorList>
    </citation>
    <scope>NUCLEOTIDE SEQUENCE [LARGE SCALE GENOMIC DNA]</scope>
    <source>
        <strain evidence="1">MCF</strain>
    </source>
</reference>
<dbReference type="Proteomes" id="UP000287853">
    <property type="component" value="Unassembled WGS sequence"/>
</dbReference>